<comment type="similarity">
    <text evidence="1 4">Belongs to the aldehyde dehydrogenase family.</text>
</comment>
<dbReference type="PANTHER" id="PTHR42804:SF1">
    <property type="entry name" value="ALDEHYDE DEHYDROGENASE-RELATED"/>
    <property type="match status" value="1"/>
</dbReference>
<dbReference type="InterPro" id="IPR015590">
    <property type="entry name" value="Aldehyde_DH_dom"/>
</dbReference>
<sequence length="463" mass="47161">MSGPVIEVVSPADNRVIGQVSEARADDVDVAVHAARAALESGAWANSTAEDRAAVLDAIAAGIKARSGEFADLSSAEVGSPRAWASFGQVSTAVGVYAASAKALRTYEFESTRPSVIGGEVLVRRVPVGVVGAIVPWNAPLFTAALKLAPALAAGCTVVLKPSPDAPLALALFSEVLEQAGLPAGVVNIVSGGVETGRALVSNPGVDKISFTGSTAAGARIGEACSRDVRRVTLELGGKSAAIVLDDVEVDKKLIDGLVTGVMANNGQICVAQTRILVPRGRYDEVVEPLAEAVSAMRVGDPADRATEVGPVINAAARDRIEAAVSGAVAEGARVVAGGTRPEGLDAGSYVAPTVLADVDNQMAVARDELFGPVAVVVPYDDEDDAVRIANDSEYGLAGAVWSADTSRATRVAGRLRVGSVSVNSPAPVDFGSPFGGFKKSGFGREGGPEGIDAYVEAQSIIL</sequence>
<feature type="domain" description="Aldehyde dehydrogenase" evidence="5">
    <location>
        <begin position="6"/>
        <end position="461"/>
    </location>
</feature>
<dbReference type="InterPro" id="IPR016163">
    <property type="entry name" value="Ald_DH_C"/>
</dbReference>
<dbReference type="PROSITE" id="PS00687">
    <property type="entry name" value="ALDEHYDE_DEHYDR_GLU"/>
    <property type="match status" value="1"/>
</dbReference>
<organism evidence="6 7">
    <name type="scientific">Gordonia humi</name>
    <dbReference type="NCBI Taxonomy" id="686429"/>
    <lineage>
        <taxon>Bacteria</taxon>
        <taxon>Bacillati</taxon>
        <taxon>Actinomycetota</taxon>
        <taxon>Actinomycetes</taxon>
        <taxon>Mycobacteriales</taxon>
        <taxon>Gordoniaceae</taxon>
        <taxon>Gordonia</taxon>
    </lineage>
</organism>
<accession>A0A840F4B8</accession>
<dbReference type="FunFam" id="3.40.605.10:FF:000007">
    <property type="entry name" value="NAD/NADP-dependent betaine aldehyde dehydrogenase"/>
    <property type="match status" value="1"/>
</dbReference>
<dbReference type="EC" id="1.2.1.8" evidence="6"/>
<dbReference type="FunFam" id="3.40.309.10:FF:000009">
    <property type="entry name" value="Aldehyde dehydrogenase A"/>
    <property type="match status" value="1"/>
</dbReference>
<evidence type="ECO:0000313" key="6">
    <source>
        <dbReference type="EMBL" id="MBB4135120.1"/>
    </source>
</evidence>
<keyword evidence="2 4" id="KW-0560">Oxidoreductase</keyword>
<evidence type="ECO:0000259" key="5">
    <source>
        <dbReference type="Pfam" id="PF00171"/>
    </source>
</evidence>
<evidence type="ECO:0000256" key="3">
    <source>
        <dbReference type="PROSITE-ProRule" id="PRU10007"/>
    </source>
</evidence>
<comment type="caution">
    <text evidence="6">The sequence shown here is derived from an EMBL/GenBank/DDBJ whole genome shotgun (WGS) entry which is preliminary data.</text>
</comment>
<dbReference type="Proteomes" id="UP000551501">
    <property type="component" value="Unassembled WGS sequence"/>
</dbReference>
<evidence type="ECO:0000313" key="7">
    <source>
        <dbReference type="Proteomes" id="UP000551501"/>
    </source>
</evidence>
<dbReference type="EMBL" id="JACIFP010000001">
    <property type="protein sequence ID" value="MBB4135120.1"/>
    <property type="molecule type" value="Genomic_DNA"/>
</dbReference>
<keyword evidence="7" id="KW-1185">Reference proteome</keyword>
<protein>
    <submittedName>
        <fullName evidence="6">Betaine-aldehyde dehydrogenase</fullName>
        <ecNumber evidence="6">1.2.1.8</ecNumber>
    </submittedName>
</protein>
<dbReference type="InterPro" id="IPR016162">
    <property type="entry name" value="Ald_DH_N"/>
</dbReference>
<dbReference type="InterPro" id="IPR029510">
    <property type="entry name" value="Ald_DH_CS_GLU"/>
</dbReference>
<gene>
    <name evidence="6" type="ORF">BKA16_001672</name>
</gene>
<evidence type="ECO:0000256" key="4">
    <source>
        <dbReference type="RuleBase" id="RU003345"/>
    </source>
</evidence>
<dbReference type="GO" id="GO:0008802">
    <property type="term" value="F:betaine-aldehyde dehydrogenase (NAD+) activity"/>
    <property type="evidence" value="ECO:0007669"/>
    <property type="project" value="UniProtKB-EC"/>
</dbReference>
<dbReference type="SUPFAM" id="SSF53720">
    <property type="entry name" value="ALDH-like"/>
    <property type="match status" value="1"/>
</dbReference>
<feature type="active site" evidence="3">
    <location>
        <position position="235"/>
    </location>
</feature>
<evidence type="ECO:0000256" key="1">
    <source>
        <dbReference type="ARBA" id="ARBA00009986"/>
    </source>
</evidence>
<proteinExistence type="inferred from homology"/>
<evidence type="ECO:0000256" key="2">
    <source>
        <dbReference type="ARBA" id="ARBA00023002"/>
    </source>
</evidence>
<name>A0A840F4B8_9ACTN</name>
<dbReference type="Gene3D" id="3.40.309.10">
    <property type="entry name" value="Aldehyde Dehydrogenase, Chain A, domain 2"/>
    <property type="match status" value="1"/>
</dbReference>
<reference evidence="6 7" key="1">
    <citation type="submission" date="2020-08" db="EMBL/GenBank/DDBJ databases">
        <title>Sequencing the genomes of 1000 actinobacteria strains.</title>
        <authorList>
            <person name="Klenk H.-P."/>
        </authorList>
    </citation>
    <scope>NUCLEOTIDE SEQUENCE [LARGE SCALE GENOMIC DNA]</scope>
    <source>
        <strain evidence="6 7">DSM 45298</strain>
    </source>
</reference>
<dbReference type="Pfam" id="PF00171">
    <property type="entry name" value="Aldedh"/>
    <property type="match status" value="1"/>
</dbReference>
<dbReference type="PANTHER" id="PTHR42804">
    <property type="entry name" value="ALDEHYDE DEHYDROGENASE"/>
    <property type="match status" value="1"/>
</dbReference>
<dbReference type="InterPro" id="IPR016161">
    <property type="entry name" value="Ald_DH/histidinol_DH"/>
</dbReference>
<dbReference type="AlphaFoldDB" id="A0A840F4B8"/>
<dbReference type="Gene3D" id="3.40.605.10">
    <property type="entry name" value="Aldehyde Dehydrogenase, Chain A, domain 1"/>
    <property type="match status" value="1"/>
</dbReference>